<dbReference type="EMBL" id="VXBL01000522">
    <property type="protein sequence ID" value="NXO47496.1"/>
    <property type="molecule type" value="Genomic_DNA"/>
</dbReference>
<keyword evidence="4" id="KW-0548">Nucleotidyltransferase</keyword>
<dbReference type="AlphaFoldDB" id="A0A7L1SFM5"/>
<dbReference type="InterPro" id="IPR043502">
    <property type="entry name" value="DNA/RNA_pol_sf"/>
</dbReference>
<keyword evidence="7" id="KW-0378">Hydrolase</keyword>
<proteinExistence type="inferred from homology"/>
<evidence type="ECO:0000256" key="6">
    <source>
        <dbReference type="ARBA" id="ARBA00022759"/>
    </source>
</evidence>
<protein>
    <recommendedName>
        <fullName evidence="2">ribonuclease H</fullName>
        <ecNumber evidence="2">3.1.26.4</ecNumber>
    </recommendedName>
</protein>
<dbReference type="Gene3D" id="3.10.10.10">
    <property type="entry name" value="HIV Type 1 Reverse Transcriptase, subunit A, domain 1"/>
    <property type="match status" value="1"/>
</dbReference>
<keyword evidence="6" id="KW-0255">Endonuclease</keyword>
<feature type="domain" description="Reverse transcriptase" evidence="9">
    <location>
        <begin position="21"/>
        <end position="203"/>
    </location>
</feature>
<evidence type="ECO:0000259" key="9">
    <source>
        <dbReference type="PROSITE" id="PS50878"/>
    </source>
</evidence>
<dbReference type="Proteomes" id="UP000567570">
    <property type="component" value="Unassembled WGS sequence"/>
</dbReference>
<keyword evidence="11" id="KW-1185">Reference proteome</keyword>
<evidence type="ECO:0000256" key="3">
    <source>
        <dbReference type="ARBA" id="ARBA00022679"/>
    </source>
</evidence>
<feature type="non-terminal residue" evidence="10">
    <location>
        <position position="209"/>
    </location>
</feature>
<dbReference type="PANTHER" id="PTHR41694:SF3">
    <property type="entry name" value="RNA-DIRECTED DNA POLYMERASE-RELATED"/>
    <property type="match status" value="1"/>
</dbReference>
<evidence type="ECO:0000256" key="2">
    <source>
        <dbReference type="ARBA" id="ARBA00012180"/>
    </source>
</evidence>
<sequence>DQWPLPAEKVAALQVLVQEQLQQGHLAPTTSPWNSLILVIKKKSGKWRLLHDLQHINSAIEDMGSLQPGLPAPAMLPRNWDIIVVDLKDCFFTIPLHPDDAPRFAFSIPKVNQGEPADWYHWSVLPQGMKNSLTVCQVYLVRCQFPDTYIYHYMDDILLASPTRDQVQKVLPVLRDALHKWGLRIAPEKIQTEAPWKYLGWKIVQQTIQ</sequence>
<keyword evidence="3" id="KW-0808">Transferase</keyword>
<dbReference type="EC" id="3.1.26.4" evidence="2"/>
<reference evidence="10 11" key="1">
    <citation type="submission" date="2019-09" db="EMBL/GenBank/DDBJ databases">
        <title>Bird 10,000 Genomes (B10K) Project - Family phase.</title>
        <authorList>
            <person name="Zhang G."/>
        </authorList>
    </citation>
    <scope>NUCLEOTIDE SEQUENCE [LARGE SCALE GENOMIC DNA]</scope>
    <source>
        <strain evidence="10">B10K-DU-002-11</strain>
        <tissue evidence="10">Muscle</tissue>
    </source>
</reference>
<evidence type="ECO:0000313" key="11">
    <source>
        <dbReference type="Proteomes" id="UP000567570"/>
    </source>
</evidence>
<evidence type="ECO:0000256" key="8">
    <source>
        <dbReference type="ARBA" id="ARBA00022918"/>
    </source>
</evidence>
<keyword evidence="5" id="KW-0540">Nuclease</keyword>
<comment type="similarity">
    <text evidence="1">Belongs to the beta type-B retroviral polymerase family. HERV class-II K(HML-2) pol subfamily.</text>
</comment>
<evidence type="ECO:0000256" key="5">
    <source>
        <dbReference type="ARBA" id="ARBA00022722"/>
    </source>
</evidence>
<organism evidence="10 11">
    <name type="scientific">Aramus guarauna</name>
    <name type="common">Limpkin</name>
    <name type="synonym">Scolopax guarauna</name>
    <dbReference type="NCBI Taxonomy" id="54356"/>
    <lineage>
        <taxon>Eukaryota</taxon>
        <taxon>Metazoa</taxon>
        <taxon>Chordata</taxon>
        <taxon>Craniata</taxon>
        <taxon>Vertebrata</taxon>
        <taxon>Euteleostomi</taxon>
        <taxon>Archelosauria</taxon>
        <taxon>Archosauria</taxon>
        <taxon>Dinosauria</taxon>
        <taxon>Saurischia</taxon>
        <taxon>Theropoda</taxon>
        <taxon>Coelurosauria</taxon>
        <taxon>Aves</taxon>
        <taxon>Neognathae</taxon>
        <taxon>Neoaves</taxon>
        <taxon>Gruiformes</taxon>
        <taxon>Aramidae</taxon>
        <taxon>Aramus</taxon>
    </lineage>
</organism>
<dbReference type="Pfam" id="PF00078">
    <property type="entry name" value="RVT_1"/>
    <property type="match status" value="1"/>
</dbReference>
<gene>
    <name evidence="10" type="primary">Ervk25_0</name>
    <name evidence="10" type="ORF">ARAGUA_R10250</name>
</gene>
<dbReference type="GO" id="GO:0003964">
    <property type="term" value="F:RNA-directed DNA polymerase activity"/>
    <property type="evidence" value="ECO:0007669"/>
    <property type="project" value="UniProtKB-KW"/>
</dbReference>
<evidence type="ECO:0000256" key="7">
    <source>
        <dbReference type="ARBA" id="ARBA00022801"/>
    </source>
</evidence>
<dbReference type="Gene3D" id="3.30.70.270">
    <property type="match status" value="1"/>
</dbReference>
<keyword evidence="8" id="KW-0695">RNA-directed DNA polymerase</keyword>
<evidence type="ECO:0000256" key="4">
    <source>
        <dbReference type="ARBA" id="ARBA00022695"/>
    </source>
</evidence>
<dbReference type="PROSITE" id="PS50878">
    <property type="entry name" value="RT_POL"/>
    <property type="match status" value="1"/>
</dbReference>
<evidence type="ECO:0000256" key="1">
    <source>
        <dbReference type="ARBA" id="ARBA00010879"/>
    </source>
</evidence>
<dbReference type="SUPFAM" id="SSF56672">
    <property type="entry name" value="DNA/RNA polymerases"/>
    <property type="match status" value="1"/>
</dbReference>
<name>A0A7L1SFM5_ARAGA</name>
<dbReference type="InterPro" id="IPR000477">
    <property type="entry name" value="RT_dom"/>
</dbReference>
<accession>A0A7L1SFM5</accession>
<comment type="caution">
    <text evidence="10">The sequence shown here is derived from an EMBL/GenBank/DDBJ whole genome shotgun (WGS) entry which is preliminary data.</text>
</comment>
<dbReference type="InterPro" id="IPR043128">
    <property type="entry name" value="Rev_trsase/Diguanyl_cyclase"/>
</dbReference>
<dbReference type="GO" id="GO:0004523">
    <property type="term" value="F:RNA-DNA hybrid ribonuclease activity"/>
    <property type="evidence" value="ECO:0007669"/>
    <property type="project" value="UniProtKB-EC"/>
</dbReference>
<dbReference type="GO" id="GO:0035613">
    <property type="term" value="F:RNA stem-loop binding"/>
    <property type="evidence" value="ECO:0007669"/>
    <property type="project" value="TreeGrafter"/>
</dbReference>
<evidence type="ECO:0000313" key="10">
    <source>
        <dbReference type="EMBL" id="NXO47496.1"/>
    </source>
</evidence>
<feature type="non-terminal residue" evidence="10">
    <location>
        <position position="1"/>
    </location>
</feature>
<dbReference type="PANTHER" id="PTHR41694">
    <property type="entry name" value="ENDOGENOUS RETROVIRUS GROUP K MEMBER POL PROTEIN"/>
    <property type="match status" value="1"/>
</dbReference>